<dbReference type="AlphaFoldDB" id="A0A7S7M767"/>
<dbReference type="PANTHER" id="PTHR46124:SF3">
    <property type="entry name" value="HYDROLASE"/>
    <property type="match status" value="1"/>
</dbReference>
<dbReference type="EMBL" id="CP063767">
    <property type="protein sequence ID" value="QOY59969.1"/>
    <property type="molecule type" value="Genomic_DNA"/>
</dbReference>
<gene>
    <name evidence="3" type="ORF">INP52_05870</name>
</gene>
<evidence type="ECO:0000313" key="4">
    <source>
        <dbReference type="Proteomes" id="UP000593735"/>
    </source>
</evidence>
<keyword evidence="1 3" id="KW-0378">Hydrolase</keyword>
<feature type="binding site" evidence="2">
    <location>
        <position position="96"/>
    </location>
    <ligand>
        <name>a divalent metal cation</name>
        <dbReference type="ChEBI" id="CHEBI:60240"/>
        <label>1</label>
    </ligand>
</feature>
<feature type="binding site" evidence="2">
    <location>
        <position position="16"/>
    </location>
    <ligand>
        <name>a divalent metal cation</name>
        <dbReference type="ChEBI" id="CHEBI:60240"/>
        <label>1</label>
    </ligand>
</feature>
<dbReference type="InterPro" id="IPR032466">
    <property type="entry name" value="Metal_Hydrolase"/>
</dbReference>
<feature type="binding site" evidence="2">
    <location>
        <position position="14"/>
    </location>
    <ligand>
        <name>a divalent metal cation</name>
        <dbReference type="ChEBI" id="CHEBI:60240"/>
        <label>1</label>
    </ligand>
</feature>
<evidence type="ECO:0000256" key="1">
    <source>
        <dbReference type="ARBA" id="ARBA00022801"/>
    </source>
</evidence>
<dbReference type="Pfam" id="PF01026">
    <property type="entry name" value="TatD_DNase"/>
    <property type="match status" value="1"/>
</dbReference>
<dbReference type="InterPro" id="IPR001130">
    <property type="entry name" value="TatD-like"/>
</dbReference>
<dbReference type="GO" id="GO:0005829">
    <property type="term" value="C:cytosol"/>
    <property type="evidence" value="ECO:0007669"/>
    <property type="project" value="TreeGrafter"/>
</dbReference>
<evidence type="ECO:0000256" key="2">
    <source>
        <dbReference type="PIRSR" id="PIRSR005902-1"/>
    </source>
</evidence>
<keyword evidence="4" id="KW-1185">Reference proteome</keyword>
<dbReference type="SUPFAM" id="SSF51556">
    <property type="entry name" value="Metallo-dependent hydrolases"/>
    <property type="match status" value="1"/>
</dbReference>
<name>A0A7S7M767_9ACTN</name>
<dbReference type="RefSeq" id="WP_194369932.1">
    <property type="nucleotide sequence ID" value="NZ_CP063767.1"/>
</dbReference>
<dbReference type="KEGG" id="tio:INP52_05870"/>
<feature type="binding site" evidence="2">
    <location>
        <position position="214"/>
    </location>
    <ligand>
        <name>a divalent metal cation</name>
        <dbReference type="ChEBI" id="CHEBI:60240"/>
        <label>1</label>
    </ligand>
</feature>
<dbReference type="PANTHER" id="PTHR46124">
    <property type="entry name" value="D-AMINOACYL-TRNA DEACYLASE"/>
    <property type="match status" value="1"/>
</dbReference>
<feature type="binding site" evidence="2">
    <location>
        <position position="166"/>
    </location>
    <ligand>
        <name>a divalent metal cation</name>
        <dbReference type="ChEBI" id="CHEBI:60240"/>
        <label>2</label>
    </ligand>
</feature>
<accession>A0A7S7M767</accession>
<reference evidence="3 4" key="1">
    <citation type="submission" date="2020-10" db="EMBL/GenBank/DDBJ databases">
        <title>Olsenella immobilis sp.nov., isolated from the mud in a fermentation cellar used for the production of Chinese strong-flavoured liquor.</title>
        <authorList>
            <person name="Lu L."/>
        </authorList>
    </citation>
    <scope>NUCLEOTIDE SEQUENCE [LARGE SCALE GENOMIC DNA]</scope>
    <source>
        <strain evidence="3 4">LZLJ-2</strain>
    </source>
</reference>
<feature type="binding site" evidence="2">
    <location>
        <position position="140"/>
    </location>
    <ligand>
        <name>a divalent metal cation</name>
        <dbReference type="ChEBI" id="CHEBI:60240"/>
        <label>2</label>
    </ligand>
</feature>
<dbReference type="Gene3D" id="3.20.20.140">
    <property type="entry name" value="Metal-dependent hydrolases"/>
    <property type="match status" value="1"/>
</dbReference>
<protein>
    <submittedName>
        <fullName evidence="3">TatD family hydrolase</fullName>
    </submittedName>
</protein>
<sequence>MDARDDEARLFDAHCHLDWFAHPTRVAREADAAGLDVLAVTVTPEGWRTAAGELAGCPNVALAAGLHPWWAANGHCGEHDVDELCRAVEDQRLVGEVGLDRSRGRDAPDAWSAQAAAFERVCAAAAGASAAGAPRVLSIHSACAATDVLDVLERTGAAGCCRCVLHWFSGSTPELWRAVRAGCWFSFGERSLATGRGREYARLVPAARLLTETDLPAAAGDKGGAATLVDSVGRTLDSLARARGADVRALVAQNARALLGD</sequence>
<dbReference type="GO" id="GO:0046872">
    <property type="term" value="F:metal ion binding"/>
    <property type="evidence" value="ECO:0007669"/>
    <property type="project" value="UniProtKB-KW"/>
</dbReference>
<organism evidence="3 4">
    <name type="scientific">Thermophilibacter immobilis</name>
    <dbReference type="NCBI Taxonomy" id="2779519"/>
    <lineage>
        <taxon>Bacteria</taxon>
        <taxon>Bacillati</taxon>
        <taxon>Actinomycetota</taxon>
        <taxon>Coriobacteriia</taxon>
        <taxon>Coriobacteriales</taxon>
        <taxon>Atopobiaceae</taxon>
        <taxon>Thermophilibacter</taxon>
    </lineage>
</organism>
<dbReference type="Proteomes" id="UP000593735">
    <property type="component" value="Chromosome"/>
</dbReference>
<dbReference type="PROSITE" id="PS01137">
    <property type="entry name" value="TATD_1"/>
    <property type="match status" value="1"/>
</dbReference>
<dbReference type="InterPro" id="IPR018228">
    <property type="entry name" value="DNase_TatD-rel_CS"/>
</dbReference>
<dbReference type="GO" id="GO:0016788">
    <property type="term" value="F:hydrolase activity, acting on ester bonds"/>
    <property type="evidence" value="ECO:0007669"/>
    <property type="project" value="InterPro"/>
</dbReference>
<evidence type="ECO:0000313" key="3">
    <source>
        <dbReference type="EMBL" id="QOY59969.1"/>
    </source>
</evidence>
<dbReference type="PIRSF" id="PIRSF005902">
    <property type="entry name" value="DNase_TatD"/>
    <property type="match status" value="1"/>
</dbReference>
<proteinExistence type="predicted"/>
<keyword evidence="2" id="KW-0479">Metal-binding</keyword>